<accession>A0A409WRK6</accession>
<evidence type="ECO:0000313" key="2">
    <source>
        <dbReference type="Proteomes" id="UP000284706"/>
    </source>
</evidence>
<comment type="caution">
    <text evidence="1">The sequence shown here is derived from an EMBL/GenBank/DDBJ whole genome shotgun (WGS) entry which is preliminary data.</text>
</comment>
<dbReference type="AlphaFoldDB" id="A0A409WRK6"/>
<proteinExistence type="predicted"/>
<gene>
    <name evidence="1" type="ORF">CVT26_011106</name>
</gene>
<evidence type="ECO:0008006" key="3">
    <source>
        <dbReference type="Google" id="ProtNLM"/>
    </source>
</evidence>
<dbReference type="Proteomes" id="UP000284706">
    <property type="component" value="Unassembled WGS sequence"/>
</dbReference>
<dbReference type="Pfam" id="PF14223">
    <property type="entry name" value="Retrotran_gag_2"/>
    <property type="match status" value="1"/>
</dbReference>
<dbReference type="STRING" id="231916.A0A409WRK6"/>
<dbReference type="OrthoDB" id="3051833at2759"/>
<organism evidence="1 2">
    <name type="scientific">Gymnopilus dilepis</name>
    <dbReference type="NCBI Taxonomy" id="231916"/>
    <lineage>
        <taxon>Eukaryota</taxon>
        <taxon>Fungi</taxon>
        <taxon>Dikarya</taxon>
        <taxon>Basidiomycota</taxon>
        <taxon>Agaricomycotina</taxon>
        <taxon>Agaricomycetes</taxon>
        <taxon>Agaricomycetidae</taxon>
        <taxon>Agaricales</taxon>
        <taxon>Agaricineae</taxon>
        <taxon>Hymenogastraceae</taxon>
        <taxon>Gymnopilus</taxon>
    </lineage>
</organism>
<protein>
    <recommendedName>
        <fullName evidence="3">Retrotransposon Copia-like N-terminal domain-containing protein</fullName>
    </recommendedName>
</protein>
<dbReference type="EMBL" id="NHYE01004897">
    <property type="protein sequence ID" value="PPQ81143.1"/>
    <property type="molecule type" value="Genomic_DNA"/>
</dbReference>
<evidence type="ECO:0000313" key="1">
    <source>
        <dbReference type="EMBL" id="PPQ81143.1"/>
    </source>
</evidence>
<name>A0A409WRK6_9AGAR</name>
<keyword evidence="2" id="KW-1185">Reference proteome</keyword>
<reference evidence="1 2" key="1">
    <citation type="journal article" date="2018" name="Evol. Lett.">
        <title>Horizontal gene cluster transfer increased hallucinogenic mushroom diversity.</title>
        <authorList>
            <person name="Reynolds H.T."/>
            <person name="Vijayakumar V."/>
            <person name="Gluck-Thaler E."/>
            <person name="Korotkin H.B."/>
            <person name="Matheny P.B."/>
            <person name="Slot J.C."/>
        </authorList>
    </citation>
    <scope>NUCLEOTIDE SEQUENCE [LARGE SCALE GENOMIC DNA]</scope>
    <source>
        <strain evidence="1 2">SRW20</strain>
    </source>
</reference>
<dbReference type="InParanoid" id="A0A409WRK6"/>
<sequence length="293" mass="32672">MAKQDIYKLSETPAPNYDVWEFRTRITAQSKGFLEIIRGTETEPSTGHNSKTWKAWKAKNDAAAELIVRALDDDQLIHVRGLETEPAKMWERLRTVHEKTGVTGSAMDLWTRFHTATYTDTSVPLRTHISTIRSYAEALDRLHKDKPSDTQIISRIFTSLPSSYSTIIKILKSHDNANDLDFVTEQILAEETTQKSHPNHPGIRPIDGVNALMASPFPKSTLVCENLVCKTANRTGHTIDNCFWPGGGKEGQWPEWWFKLRGIPASSSTPAPAAMTASVVASGIVTKGQNFIL</sequence>